<name>A0A9D1WPZ7_9FIRM</name>
<dbReference type="InterPro" id="IPR025466">
    <property type="entry name" value="DUF4317"/>
</dbReference>
<gene>
    <name evidence="1" type="ORF">H9736_01980</name>
</gene>
<dbReference type="AlphaFoldDB" id="A0A9D1WPZ7"/>
<evidence type="ECO:0000313" key="2">
    <source>
        <dbReference type="Proteomes" id="UP000886800"/>
    </source>
</evidence>
<reference evidence="1" key="1">
    <citation type="journal article" date="2021" name="PeerJ">
        <title>Extensive microbial diversity within the chicken gut microbiome revealed by metagenomics and culture.</title>
        <authorList>
            <person name="Gilroy R."/>
            <person name="Ravi A."/>
            <person name="Getino M."/>
            <person name="Pursley I."/>
            <person name="Horton D.L."/>
            <person name="Alikhan N.F."/>
            <person name="Baker D."/>
            <person name="Gharbi K."/>
            <person name="Hall N."/>
            <person name="Watson M."/>
            <person name="Adriaenssens E.M."/>
            <person name="Foster-Nyarko E."/>
            <person name="Jarju S."/>
            <person name="Secka A."/>
            <person name="Antonio M."/>
            <person name="Oren A."/>
            <person name="Chaudhuri R.R."/>
            <person name="La Ragione R."/>
            <person name="Hildebrand F."/>
            <person name="Pallen M.J."/>
        </authorList>
    </citation>
    <scope>NUCLEOTIDE SEQUENCE</scope>
    <source>
        <strain evidence="1">CHK188-5543</strain>
    </source>
</reference>
<reference evidence="1" key="2">
    <citation type="submission" date="2021-04" db="EMBL/GenBank/DDBJ databases">
        <authorList>
            <person name="Gilroy R."/>
        </authorList>
    </citation>
    <scope>NUCLEOTIDE SEQUENCE</scope>
    <source>
        <strain evidence="1">CHK188-5543</strain>
    </source>
</reference>
<dbReference type="Pfam" id="PF14199">
    <property type="entry name" value="DUF4317"/>
    <property type="match status" value="1"/>
</dbReference>
<comment type="caution">
    <text evidence="1">The sequence shown here is derived from an EMBL/GenBank/DDBJ whole genome shotgun (WGS) entry which is preliminary data.</text>
</comment>
<evidence type="ECO:0000313" key="1">
    <source>
        <dbReference type="EMBL" id="HIX64998.1"/>
    </source>
</evidence>
<organism evidence="1 2">
    <name type="scientific">Candidatus Anaerotruncus excrementipullorum</name>
    <dbReference type="NCBI Taxonomy" id="2838465"/>
    <lineage>
        <taxon>Bacteria</taxon>
        <taxon>Bacillati</taxon>
        <taxon>Bacillota</taxon>
        <taxon>Clostridia</taxon>
        <taxon>Eubacteriales</taxon>
        <taxon>Oscillospiraceae</taxon>
        <taxon>Anaerotruncus</taxon>
    </lineage>
</organism>
<dbReference type="EMBL" id="DXES01000040">
    <property type="protein sequence ID" value="HIX64998.1"/>
    <property type="molecule type" value="Genomic_DNA"/>
</dbReference>
<protein>
    <submittedName>
        <fullName evidence="1">DUF4317 domain-containing protein</fullName>
    </submittedName>
</protein>
<accession>A0A9D1WPZ7</accession>
<dbReference type="Proteomes" id="UP000886800">
    <property type="component" value="Unassembled WGS sequence"/>
</dbReference>
<proteinExistence type="predicted"/>
<sequence length="373" mass="42077">MNEKEIAELRRRLRPEKNNITHLRGCYVNEKRELVTQFDQPLSLLPQEEAEELLSLLRRTLTGTLGRQLLDLSFTTQQVVDSPEHRLLMALRQGEEPAVQQLFETVAQTLAMEGSYLILLAWDTYDVPYRSRDGQALEDASNEVFSYLLCAICPLKEQRPALRYLPVEQAFRNLRADGLVAAPAAGFLFPAFDDRAANLYGSLYYARDPAQPHPELVERLFGQQPPLPAPQQQEAFQQVLEDALGADCSYGVVQTVHEQLRGIIEEHKASKREDPLTISPQAVQGVLAQCGVPQPRLEAFQQQCEQRFGEDPALLPGNLVDAKRFEVRTPDVVIRVNPDCSGLVETRVIDGCRYILIRANEQVEVNGVQIHIE</sequence>